<name>A0A4U9HI06_9ENTR</name>
<protein>
    <submittedName>
        <fullName evidence="1">Thiol:disulfide interchange protein DsbD</fullName>
        <ecNumber evidence="1">1.8.1.8</ecNumber>
    </submittedName>
</protein>
<proteinExistence type="predicted"/>
<organism evidence="1 2">
    <name type="scientific">Leclercia adecarboxylata</name>
    <dbReference type="NCBI Taxonomy" id="83655"/>
    <lineage>
        <taxon>Bacteria</taxon>
        <taxon>Pseudomonadati</taxon>
        <taxon>Pseudomonadota</taxon>
        <taxon>Gammaproteobacteria</taxon>
        <taxon>Enterobacterales</taxon>
        <taxon>Enterobacteriaceae</taxon>
        <taxon>Leclercia</taxon>
    </lineage>
</organism>
<dbReference type="EC" id="1.8.1.8" evidence="1"/>
<dbReference type="GO" id="GO:0047134">
    <property type="term" value="F:protein-disulfide reductase [NAD(P)H] activity"/>
    <property type="evidence" value="ECO:0007669"/>
    <property type="project" value="UniProtKB-EC"/>
</dbReference>
<evidence type="ECO:0000313" key="2">
    <source>
        <dbReference type="Proteomes" id="UP000310719"/>
    </source>
</evidence>
<accession>A0A4U9HI06</accession>
<dbReference type="Proteomes" id="UP000310719">
    <property type="component" value="Chromosome"/>
</dbReference>
<sequence length="66" mass="7127">MTSGACGCGPCWASPSFSWAFISSLNARTPWIRLVQILLLAAALVSVRPLQDLGLRCAYCAKARRT</sequence>
<gene>
    <name evidence="1" type="primary">dsbD_2</name>
    <name evidence="1" type="ORF">NCTC13032_00525</name>
</gene>
<dbReference type="EMBL" id="LR590464">
    <property type="protein sequence ID" value="VTP62781.1"/>
    <property type="molecule type" value="Genomic_DNA"/>
</dbReference>
<dbReference type="AlphaFoldDB" id="A0A4U9HI06"/>
<keyword evidence="1" id="KW-0560">Oxidoreductase</keyword>
<reference evidence="1 2" key="1">
    <citation type="submission" date="2019-05" db="EMBL/GenBank/DDBJ databases">
        <authorList>
            <consortium name="Pathogen Informatics"/>
        </authorList>
    </citation>
    <scope>NUCLEOTIDE SEQUENCE [LARGE SCALE GENOMIC DNA]</scope>
    <source>
        <strain evidence="1 2">NCTC13032</strain>
    </source>
</reference>
<evidence type="ECO:0000313" key="1">
    <source>
        <dbReference type="EMBL" id="VTP62781.1"/>
    </source>
</evidence>